<proteinExistence type="predicted"/>
<protein>
    <submittedName>
        <fullName evidence="1">Uncharacterized protein</fullName>
    </submittedName>
</protein>
<accession>A0ACB7RJP9</accession>
<dbReference type="Proteomes" id="UP000821845">
    <property type="component" value="Chromosome 9"/>
</dbReference>
<sequence length="440" mass="48835">MVKATCPSLFVFTQWGKARRTRLEKCGFVAAAIAAVRKKAKKRVPRFASSRKGVSGRRWQRVCGKHQQDGSSGSKSVSTAASPKTPLDNLEASPSSLSTAAAQCAAFTLPSTSPDPSPPLTELPDHWVRERVEVPGPEPGPYCNSNGASLLLVPKSSDEAVAPHTDDQQLIQVPQFSDEHHLSSVGPAYKSNDQAEIVSGPAGPTTGKLSRLFARDMAKKPSTSSIDRSDIVDFVVDDRTTEETRAIYNSWAPNYEEDMTLQKYKAPSIMAHFINQEQQIKKDAVILDVGCGTGLLGVQLKDLGYNYIDALDYSEEMMSEAKKKSIYKRHFLEKVAKNNKLTLKDAEYDVVALCGCLMPGHIMPDALPELARLLKPNGRLMWIHRTLDHYESKSEQFLETRFTATLQALCRQFRMEIAVRKKVQDYRAKCDGQIFALKKK</sequence>
<gene>
    <name evidence="1" type="ORF">HPB50_007153</name>
</gene>
<comment type="caution">
    <text evidence="1">The sequence shown here is derived from an EMBL/GenBank/DDBJ whole genome shotgun (WGS) entry which is preliminary data.</text>
</comment>
<name>A0ACB7RJP9_HYAAI</name>
<organism evidence="1 2">
    <name type="scientific">Hyalomma asiaticum</name>
    <name type="common">Tick</name>
    <dbReference type="NCBI Taxonomy" id="266040"/>
    <lineage>
        <taxon>Eukaryota</taxon>
        <taxon>Metazoa</taxon>
        <taxon>Ecdysozoa</taxon>
        <taxon>Arthropoda</taxon>
        <taxon>Chelicerata</taxon>
        <taxon>Arachnida</taxon>
        <taxon>Acari</taxon>
        <taxon>Parasitiformes</taxon>
        <taxon>Ixodida</taxon>
        <taxon>Ixodoidea</taxon>
        <taxon>Ixodidae</taxon>
        <taxon>Hyalomminae</taxon>
        <taxon>Hyalomma</taxon>
    </lineage>
</organism>
<reference evidence="1" key="1">
    <citation type="submission" date="2020-05" db="EMBL/GenBank/DDBJ databases">
        <title>Large-scale comparative analyses of tick genomes elucidate their genetic diversity and vector capacities.</title>
        <authorList>
            <person name="Jia N."/>
            <person name="Wang J."/>
            <person name="Shi W."/>
            <person name="Du L."/>
            <person name="Sun Y."/>
            <person name="Zhan W."/>
            <person name="Jiang J."/>
            <person name="Wang Q."/>
            <person name="Zhang B."/>
            <person name="Ji P."/>
            <person name="Sakyi L.B."/>
            <person name="Cui X."/>
            <person name="Yuan T."/>
            <person name="Jiang B."/>
            <person name="Yang W."/>
            <person name="Lam T.T.-Y."/>
            <person name="Chang Q."/>
            <person name="Ding S."/>
            <person name="Wang X."/>
            <person name="Zhu J."/>
            <person name="Ruan X."/>
            <person name="Zhao L."/>
            <person name="Wei J."/>
            <person name="Que T."/>
            <person name="Du C."/>
            <person name="Cheng J."/>
            <person name="Dai P."/>
            <person name="Han X."/>
            <person name="Huang E."/>
            <person name="Gao Y."/>
            <person name="Liu J."/>
            <person name="Shao H."/>
            <person name="Ye R."/>
            <person name="Li L."/>
            <person name="Wei W."/>
            <person name="Wang X."/>
            <person name="Wang C."/>
            <person name="Yang T."/>
            <person name="Huo Q."/>
            <person name="Li W."/>
            <person name="Guo W."/>
            <person name="Chen H."/>
            <person name="Zhou L."/>
            <person name="Ni X."/>
            <person name="Tian J."/>
            <person name="Zhou Y."/>
            <person name="Sheng Y."/>
            <person name="Liu T."/>
            <person name="Pan Y."/>
            <person name="Xia L."/>
            <person name="Li J."/>
            <person name="Zhao F."/>
            <person name="Cao W."/>
        </authorList>
    </citation>
    <scope>NUCLEOTIDE SEQUENCE</scope>
    <source>
        <strain evidence="1">Hyas-2018</strain>
    </source>
</reference>
<dbReference type="EMBL" id="CM023489">
    <property type="protein sequence ID" value="KAH6921971.1"/>
    <property type="molecule type" value="Genomic_DNA"/>
</dbReference>
<evidence type="ECO:0000313" key="2">
    <source>
        <dbReference type="Proteomes" id="UP000821845"/>
    </source>
</evidence>
<evidence type="ECO:0000313" key="1">
    <source>
        <dbReference type="EMBL" id="KAH6921971.1"/>
    </source>
</evidence>
<keyword evidence="2" id="KW-1185">Reference proteome</keyword>